<dbReference type="Proteomes" id="UP001210231">
    <property type="component" value="Unassembled WGS sequence"/>
</dbReference>
<evidence type="ECO:0000256" key="1">
    <source>
        <dbReference type="SAM" id="SignalP"/>
    </source>
</evidence>
<protein>
    <recommendedName>
        <fullName evidence="4">Outer membrane protein beta-barrel domain-containing protein</fullName>
    </recommendedName>
</protein>
<dbReference type="RefSeq" id="WP_407030498.1">
    <property type="nucleotide sequence ID" value="NZ_JAQGEF010000004.1"/>
</dbReference>
<feature type="chain" id="PRO_5045564095" description="Outer membrane protein beta-barrel domain-containing protein" evidence="1">
    <location>
        <begin position="21"/>
        <end position="219"/>
    </location>
</feature>
<keyword evidence="1" id="KW-0732">Signal</keyword>
<accession>A0ABT4UIJ4</accession>
<organism evidence="2 3">
    <name type="scientific">Polluticaenibacter yanchengensis</name>
    <dbReference type="NCBI Taxonomy" id="3014562"/>
    <lineage>
        <taxon>Bacteria</taxon>
        <taxon>Pseudomonadati</taxon>
        <taxon>Bacteroidota</taxon>
        <taxon>Chitinophagia</taxon>
        <taxon>Chitinophagales</taxon>
        <taxon>Chitinophagaceae</taxon>
        <taxon>Polluticaenibacter</taxon>
    </lineage>
</organism>
<evidence type="ECO:0000313" key="3">
    <source>
        <dbReference type="Proteomes" id="UP001210231"/>
    </source>
</evidence>
<keyword evidence="3" id="KW-1185">Reference proteome</keyword>
<evidence type="ECO:0008006" key="4">
    <source>
        <dbReference type="Google" id="ProtNLM"/>
    </source>
</evidence>
<name>A0ABT4UIJ4_9BACT</name>
<comment type="caution">
    <text evidence="2">The sequence shown here is derived from an EMBL/GenBank/DDBJ whole genome shotgun (WGS) entry which is preliminary data.</text>
</comment>
<sequence length="219" mass="24479">MLKKFLLIAITGLCTQMVNAQVDWNRSTQQNTNTSNNKTTETTGFDRNRLFIGGGLDLGLGSLGGDVSSWSFGLSPIIGYSVSERFDFGGGLNLNYYSYKDSRYSEEVKSTYLNMGLLGFGRFYPFQSLFIQAQPELNWINRSEKYTSSNGTTEKISLTTTVPSFLVGVGYGSRDIGTSGFYTTIMFDLLNEPYSPYRSFTGGKLPILKFGFMYYLGRK</sequence>
<gene>
    <name evidence="2" type="ORF">O3P16_05095</name>
</gene>
<proteinExistence type="predicted"/>
<dbReference type="EMBL" id="JAQGEF010000004">
    <property type="protein sequence ID" value="MDA3614172.1"/>
    <property type="molecule type" value="Genomic_DNA"/>
</dbReference>
<reference evidence="2 3" key="1">
    <citation type="submission" date="2022-12" db="EMBL/GenBank/DDBJ databases">
        <title>Chitinophagaceae gen. sp. nov., a new member of the family Chitinophagaceae, isolated from soil in a chemical factory.</title>
        <authorList>
            <person name="Ke Z."/>
        </authorList>
    </citation>
    <scope>NUCLEOTIDE SEQUENCE [LARGE SCALE GENOMIC DNA]</scope>
    <source>
        <strain evidence="2 3">LY-5</strain>
    </source>
</reference>
<evidence type="ECO:0000313" key="2">
    <source>
        <dbReference type="EMBL" id="MDA3614172.1"/>
    </source>
</evidence>
<feature type="signal peptide" evidence="1">
    <location>
        <begin position="1"/>
        <end position="20"/>
    </location>
</feature>